<comment type="caution">
    <text evidence="1">The sequence shown here is derived from an EMBL/GenBank/DDBJ whole genome shotgun (WGS) entry which is preliminary data.</text>
</comment>
<dbReference type="Proteomes" id="UP001458880">
    <property type="component" value="Unassembled WGS sequence"/>
</dbReference>
<sequence length="93" mass="10608">MMIIVEAAEHTAIDDQDGNIILTIDEITNRWQQYYMNIMEGHLEEYMISDNNNTSNKEEYDITVQEISEAIGNLKNGKSAGVDNVKVTRKNTI</sequence>
<keyword evidence="2" id="KW-1185">Reference proteome</keyword>
<evidence type="ECO:0000313" key="2">
    <source>
        <dbReference type="Proteomes" id="UP001458880"/>
    </source>
</evidence>
<organism evidence="1 2">
    <name type="scientific">Popillia japonica</name>
    <name type="common">Japanese beetle</name>
    <dbReference type="NCBI Taxonomy" id="7064"/>
    <lineage>
        <taxon>Eukaryota</taxon>
        <taxon>Metazoa</taxon>
        <taxon>Ecdysozoa</taxon>
        <taxon>Arthropoda</taxon>
        <taxon>Hexapoda</taxon>
        <taxon>Insecta</taxon>
        <taxon>Pterygota</taxon>
        <taxon>Neoptera</taxon>
        <taxon>Endopterygota</taxon>
        <taxon>Coleoptera</taxon>
        <taxon>Polyphaga</taxon>
        <taxon>Scarabaeiformia</taxon>
        <taxon>Scarabaeidae</taxon>
        <taxon>Rutelinae</taxon>
        <taxon>Popillia</taxon>
    </lineage>
</organism>
<proteinExistence type="predicted"/>
<dbReference type="EMBL" id="JASPKY010000052">
    <property type="protein sequence ID" value="KAK9745075.1"/>
    <property type="molecule type" value="Genomic_DNA"/>
</dbReference>
<evidence type="ECO:0000313" key="1">
    <source>
        <dbReference type="EMBL" id="KAK9745075.1"/>
    </source>
</evidence>
<dbReference type="AlphaFoldDB" id="A0AAW1MGD4"/>
<reference evidence="1 2" key="1">
    <citation type="journal article" date="2024" name="BMC Genomics">
        <title>De novo assembly and annotation of Popillia japonica's genome with initial clues to its potential as an invasive pest.</title>
        <authorList>
            <person name="Cucini C."/>
            <person name="Boschi S."/>
            <person name="Funari R."/>
            <person name="Cardaioli E."/>
            <person name="Iannotti N."/>
            <person name="Marturano G."/>
            <person name="Paoli F."/>
            <person name="Bruttini M."/>
            <person name="Carapelli A."/>
            <person name="Frati F."/>
            <person name="Nardi F."/>
        </authorList>
    </citation>
    <scope>NUCLEOTIDE SEQUENCE [LARGE SCALE GENOMIC DNA]</scope>
    <source>
        <strain evidence="1">DMR45628</strain>
    </source>
</reference>
<protein>
    <submittedName>
        <fullName evidence="1">Uncharacterized protein</fullName>
    </submittedName>
</protein>
<name>A0AAW1MGD4_POPJA</name>
<gene>
    <name evidence="1" type="ORF">QE152_g7249</name>
</gene>
<accession>A0AAW1MGD4</accession>